<dbReference type="OrthoDB" id="2149687at2759"/>
<evidence type="ECO:0000313" key="3">
    <source>
        <dbReference type="Proteomes" id="UP000193719"/>
    </source>
</evidence>
<feature type="region of interest" description="Disordered" evidence="1">
    <location>
        <begin position="104"/>
        <end position="135"/>
    </location>
</feature>
<feature type="region of interest" description="Disordered" evidence="1">
    <location>
        <begin position="565"/>
        <end position="586"/>
    </location>
</feature>
<feature type="compositionally biased region" description="Polar residues" evidence="1">
    <location>
        <begin position="612"/>
        <end position="628"/>
    </location>
</feature>
<feature type="compositionally biased region" description="Low complexity" evidence="1">
    <location>
        <begin position="321"/>
        <end position="348"/>
    </location>
</feature>
<feature type="compositionally biased region" description="Basic and acidic residues" evidence="1">
    <location>
        <begin position="650"/>
        <end position="666"/>
    </location>
</feature>
<feature type="compositionally biased region" description="Basic and acidic residues" evidence="1">
    <location>
        <begin position="629"/>
        <end position="639"/>
    </location>
</feature>
<dbReference type="AlphaFoldDB" id="A0A1Y1VPM0"/>
<gene>
    <name evidence="2" type="ORF">BCR36DRAFT_578888</name>
</gene>
<feature type="compositionally biased region" description="Basic residues" evidence="1">
    <location>
        <begin position="565"/>
        <end position="578"/>
    </location>
</feature>
<feature type="region of interest" description="Disordered" evidence="1">
    <location>
        <begin position="421"/>
        <end position="489"/>
    </location>
</feature>
<dbReference type="STRING" id="1754191.A0A1Y1VPM0"/>
<sequence>MAKGKYTSKFTSVTAELFNDYYEDTNTVISKKMANNAASQKTNNVSTKQNKAVLSSKPQKKQNLKKQNNSANKKVITQSLKQTASFLNNKQKYQQEFPTLGQSYKSQTTQKPQPQMKQQQQQIKKQQPQKLFNKTTAPRTYRSPATYTTKQTEELLRQFYSLCQSYNGMNYFGKAVFQNCSWSKNQNGQWLNSASALALKNAPIVRKMQRQASVKKQPMKQLTRQASVKKQQPSMKMGKQQAEKLFLNEFSEISQLFNGMSYFGKSSYQENSWAKNRQGQWVSKASSISLKNAPIVRKVQTIRSRQASAKKQPVQQKAPIRQAPVKKQPVQQKAPVRQAPVKKQPVQQRKMKKQQRSMKPVVNSAITMEQKQMNQKMIVAQQNASMKLQQQILKQFNEKQQQLEKKKKLEQQQKLKQQQQLKIQKKNAEKKAQTVKQPTNLKKQQLEKEKKRVQKAQKTLNKGNKLNNKTKRNVRQMSRSQAKKLRKKQQLVNTINKRIQELVAEKQQKQLFSQMVKQKAEQILEEKHELAIQKSIALSKKEAQGNKLREKESFDKQQKQIQKKLTKQKSQIKQKVNKKNSQLEAQKKKQLAELRNNLTPEQFNKIQSIMQQKGNNTKEQNERQLQSEQAKKNWQEQVRKMKARQQDVQQKQEKQSLMKKRLESIKRKLTPKQQENLMNKLKIKEQQKQKTSQLKNRQPRANNNNKKFVKRAPINQAPVKQAPVKKQNTKQMNKKTEVWTFVSYNKNSKVQKPVQKNAAPKPVQQKSKNVKQFKTILTRKFNASETKMYNTEFTELCNVFESTKYVTYSNYKTWSMNKSGRYVSNASVIAARNAPRITRGLSKQMFFGKKMNMKTQNVKPQQVRNKKNNRSRC</sequence>
<organism evidence="2 3">
    <name type="scientific">Piromyces finnis</name>
    <dbReference type="NCBI Taxonomy" id="1754191"/>
    <lineage>
        <taxon>Eukaryota</taxon>
        <taxon>Fungi</taxon>
        <taxon>Fungi incertae sedis</taxon>
        <taxon>Chytridiomycota</taxon>
        <taxon>Chytridiomycota incertae sedis</taxon>
        <taxon>Neocallimastigomycetes</taxon>
        <taxon>Neocallimastigales</taxon>
        <taxon>Neocallimastigaceae</taxon>
        <taxon>Piromyces</taxon>
    </lineage>
</organism>
<reference evidence="2 3" key="2">
    <citation type="submission" date="2016-08" db="EMBL/GenBank/DDBJ databases">
        <title>Pervasive Adenine N6-methylation of Active Genes in Fungi.</title>
        <authorList>
            <consortium name="DOE Joint Genome Institute"/>
            <person name="Mondo S.J."/>
            <person name="Dannebaum R.O."/>
            <person name="Kuo R.C."/>
            <person name="Labutti K."/>
            <person name="Haridas S."/>
            <person name="Kuo A."/>
            <person name="Salamov A."/>
            <person name="Ahrendt S.R."/>
            <person name="Lipzen A."/>
            <person name="Sullivan W."/>
            <person name="Andreopoulos W.B."/>
            <person name="Clum A."/>
            <person name="Lindquist E."/>
            <person name="Daum C."/>
            <person name="Ramamoorthy G.K."/>
            <person name="Gryganskyi A."/>
            <person name="Culley D."/>
            <person name="Magnuson J.K."/>
            <person name="James T.Y."/>
            <person name="O'Malley M.A."/>
            <person name="Stajich J.E."/>
            <person name="Spatafora J.W."/>
            <person name="Visel A."/>
            <person name="Grigoriev I.V."/>
        </authorList>
    </citation>
    <scope>NUCLEOTIDE SEQUENCE [LARGE SCALE GENOMIC DNA]</scope>
    <source>
        <strain evidence="3">finn</strain>
    </source>
</reference>
<proteinExistence type="predicted"/>
<feature type="compositionally biased region" description="Low complexity" evidence="1">
    <location>
        <begin position="458"/>
        <end position="467"/>
    </location>
</feature>
<dbReference type="EMBL" id="MCFH01000001">
    <property type="protein sequence ID" value="ORX60811.1"/>
    <property type="molecule type" value="Genomic_DNA"/>
</dbReference>
<feature type="compositionally biased region" description="Low complexity" evidence="1">
    <location>
        <begin position="107"/>
        <end position="130"/>
    </location>
</feature>
<evidence type="ECO:0000256" key="1">
    <source>
        <dbReference type="SAM" id="MobiDB-lite"/>
    </source>
</evidence>
<feature type="region of interest" description="Disordered" evidence="1">
    <location>
        <begin position="303"/>
        <end position="361"/>
    </location>
</feature>
<dbReference type="Proteomes" id="UP000193719">
    <property type="component" value="Unassembled WGS sequence"/>
</dbReference>
<feature type="compositionally biased region" description="Polar residues" evidence="1">
    <location>
        <begin position="303"/>
        <end position="315"/>
    </location>
</feature>
<comment type="caution">
    <text evidence="2">The sequence shown here is derived from an EMBL/GenBank/DDBJ whole genome shotgun (WGS) entry which is preliminary data.</text>
</comment>
<evidence type="ECO:0000313" key="2">
    <source>
        <dbReference type="EMBL" id="ORX60811.1"/>
    </source>
</evidence>
<feature type="compositionally biased region" description="Polar residues" evidence="1">
    <location>
        <begin position="38"/>
        <end position="53"/>
    </location>
</feature>
<feature type="region of interest" description="Disordered" evidence="1">
    <location>
        <begin position="612"/>
        <end position="732"/>
    </location>
</feature>
<feature type="compositionally biased region" description="Polar residues" evidence="1">
    <location>
        <begin position="689"/>
        <end position="706"/>
    </location>
</feature>
<feature type="region of interest" description="Disordered" evidence="1">
    <location>
        <begin position="38"/>
        <end position="73"/>
    </location>
</feature>
<accession>A0A1Y1VPM0</accession>
<feature type="compositionally biased region" description="Polar residues" evidence="1">
    <location>
        <begin position="211"/>
        <end position="234"/>
    </location>
</feature>
<keyword evidence="3" id="KW-1185">Reference proteome</keyword>
<reference evidence="2 3" key="1">
    <citation type="submission" date="2016-08" db="EMBL/GenBank/DDBJ databases">
        <title>Genomes of anaerobic fungi encode conserved fungal cellulosomes for biomass hydrolysis.</title>
        <authorList>
            <consortium name="DOE Joint Genome Institute"/>
            <person name="Haitjema C.H."/>
            <person name="Gilmore S.P."/>
            <person name="Henske J.K."/>
            <person name="Solomon K.V."/>
            <person name="De Groot R."/>
            <person name="Kuo A."/>
            <person name="Mondo S.J."/>
            <person name="Salamov A.A."/>
            <person name="Labutti K."/>
            <person name="Zhao Z."/>
            <person name="Chiniquy J."/>
            <person name="Barry K."/>
            <person name="Brewer H.M."/>
            <person name="Purvine S.O."/>
            <person name="Wright A.T."/>
            <person name="Boxma B."/>
            <person name="Van Alen T."/>
            <person name="Hackstein J.H."/>
            <person name="Baker S.E."/>
            <person name="Grigoriev I.V."/>
            <person name="O'Malley M.A."/>
        </authorList>
    </citation>
    <scope>NUCLEOTIDE SEQUENCE [LARGE SCALE GENOMIC DNA]</scope>
    <source>
        <strain evidence="3">finn</strain>
    </source>
</reference>
<protein>
    <submittedName>
        <fullName evidence="2">Uncharacterized protein</fullName>
    </submittedName>
</protein>
<feature type="region of interest" description="Disordered" evidence="1">
    <location>
        <begin position="211"/>
        <end position="235"/>
    </location>
</feature>
<name>A0A1Y1VPM0_9FUNG</name>